<comment type="function">
    <text evidence="1">Possible endonuclease which induces a single-strand cut and initiates DNA replication.</text>
</comment>
<dbReference type="Pfam" id="PF05840">
    <property type="entry name" value="Phage_GPA"/>
    <property type="match status" value="1"/>
</dbReference>
<gene>
    <name evidence="9" type="ORF">GCM10007907_20860</name>
</gene>
<evidence type="ECO:0000256" key="5">
    <source>
        <dbReference type="ARBA" id="ARBA00022759"/>
    </source>
</evidence>
<keyword evidence="5" id="KW-0255">Endonuclease</keyword>
<organism evidence="9 10">
    <name type="scientific">Chitinimonas prasina</name>
    <dbReference type="NCBI Taxonomy" id="1434937"/>
    <lineage>
        <taxon>Bacteria</taxon>
        <taxon>Pseudomonadati</taxon>
        <taxon>Pseudomonadota</taxon>
        <taxon>Betaproteobacteria</taxon>
        <taxon>Neisseriales</taxon>
        <taxon>Chitinibacteraceae</taxon>
        <taxon>Chitinimonas</taxon>
    </lineage>
</organism>
<sequence>MTFDFRYCLDEDDENYIPSPDFSPETDEEWLAANRPYQYSAEGARERSHQLQAIPQADWPALQWADEATVANHAEQYRDQLPGAVQLQSLDHLTRELIGKESTSLTSIVDLGNLGADTARQLHGWVDPEYTAELVAERYDIRLPPPGQGGVTVEGNGQRLESAKVWRRNFMRQHLQSLEYARIAAGQVRRGRQPVVSASTSGYFATRWKQSEQALRSAVALSDAGDEVSLFELQQTSVSNPRVRFAELITRARGFELIAEELGHVAVFVTPTCPGYMHPSKSVPIKRAKGQKAYRQVQNPAWVEAGKPTPKMANDYLAKLWAKVRAAAARRGLRVYGLRVAEPHADACPHWHMLLWGEPHELAMFIALFNNYACREAWDELFDLKLRKDGELDVVNHTVWHHDKDVPKGRDPVWRKKPASTVRFDVKQMQPAKITEDGRRVGGAVGYLTKYLTKNLDGRTEQKREDGEHLAMGDNHETGTDTVTGAQLARAWASLWRIRQFQFYGGPAVTLWRELRKLKGAEQDSVWLDWAVHAADQGDWATFCKLLGGPLAKRKDMPIKLAKEDQPEKTNCYGEAACAVVKGVEASDQTAITRTKSWRVEWRPQAATEGTATSRAARVGRSHTHLGLVPLTVRATPNEEPPTRAFHFRMLTQEEANEPAPWDVPASTADIDGDETPPDWHALASTADSDDARSVFDDAGLPPWATSVPDWLQTYPATHAEARRHA</sequence>
<comment type="caution">
    <text evidence="9">The sequence shown here is derived from an EMBL/GenBank/DDBJ whole genome shotgun (WGS) entry which is preliminary data.</text>
</comment>
<keyword evidence="10" id="KW-1185">Reference proteome</keyword>
<keyword evidence="6" id="KW-0378">Hydrolase</keyword>
<feature type="compositionally biased region" description="Basic and acidic residues" evidence="7">
    <location>
        <begin position="462"/>
        <end position="479"/>
    </location>
</feature>
<evidence type="ECO:0000256" key="1">
    <source>
        <dbReference type="ARBA" id="ARBA00003293"/>
    </source>
</evidence>
<accession>A0ABQ5YE96</accession>
<name>A0ABQ5YE96_9NEIS</name>
<evidence type="ECO:0000256" key="2">
    <source>
        <dbReference type="ARBA" id="ARBA00009260"/>
    </source>
</evidence>
<reference evidence="10" key="1">
    <citation type="journal article" date="2019" name="Int. J. Syst. Evol. Microbiol.">
        <title>The Global Catalogue of Microorganisms (GCM) 10K type strain sequencing project: providing services to taxonomists for standard genome sequencing and annotation.</title>
        <authorList>
            <consortium name="The Broad Institute Genomics Platform"/>
            <consortium name="The Broad Institute Genome Sequencing Center for Infectious Disease"/>
            <person name="Wu L."/>
            <person name="Ma J."/>
        </authorList>
    </citation>
    <scope>NUCLEOTIDE SEQUENCE [LARGE SCALE GENOMIC DNA]</scope>
    <source>
        <strain evidence="10">NBRC 110044</strain>
    </source>
</reference>
<comment type="similarity">
    <text evidence="2">Belongs to the phage GPA family.</text>
</comment>
<evidence type="ECO:0000313" key="10">
    <source>
        <dbReference type="Proteomes" id="UP001156706"/>
    </source>
</evidence>
<keyword evidence="3" id="KW-0235">DNA replication</keyword>
<dbReference type="Proteomes" id="UP001156706">
    <property type="component" value="Unassembled WGS sequence"/>
</dbReference>
<dbReference type="EMBL" id="BSOG01000002">
    <property type="protein sequence ID" value="GLR13296.1"/>
    <property type="molecule type" value="Genomic_DNA"/>
</dbReference>
<evidence type="ECO:0000256" key="7">
    <source>
        <dbReference type="SAM" id="MobiDB-lite"/>
    </source>
</evidence>
<dbReference type="InterPro" id="IPR008766">
    <property type="entry name" value="Replication_gene_A-like"/>
</dbReference>
<evidence type="ECO:0000256" key="4">
    <source>
        <dbReference type="ARBA" id="ARBA00022722"/>
    </source>
</evidence>
<evidence type="ECO:0000256" key="6">
    <source>
        <dbReference type="ARBA" id="ARBA00022801"/>
    </source>
</evidence>
<feature type="domain" description="Replication gene A protein-like" evidence="8">
    <location>
        <begin position="157"/>
        <end position="459"/>
    </location>
</feature>
<evidence type="ECO:0000313" key="9">
    <source>
        <dbReference type="EMBL" id="GLR13296.1"/>
    </source>
</evidence>
<evidence type="ECO:0000259" key="8">
    <source>
        <dbReference type="Pfam" id="PF05840"/>
    </source>
</evidence>
<feature type="region of interest" description="Disordered" evidence="7">
    <location>
        <begin position="462"/>
        <end position="481"/>
    </location>
</feature>
<evidence type="ECO:0000256" key="3">
    <source>
        <dbReference type="ARBA" id="ARBA00022705"/>
    </source>
</evidence>
<feature type="region of interest" description="Disordered" evidence="7">
    <location>
        <begin position="656"/>
        <end position="678"/>
    </location>
</feature>
<proteinExistence type="inferred from homology"/>
<protein>
    <recommendedName>
        <fullName evidence="8">Replication gene A protein-like domain-containing protein</fullName>
    </recommendedName>
</protein>
<keyword evidence="4" id="KW-0540">Nuclease</keyword>
<dbReference type="RefSeq" id="WP_284196402.1">
    <property type="nucleotide sequence ID" value="NZ_BSOG01000002.1"/>
</dbReference>